<evidence type="ECO:0000259" key="4">
    <source>
        <dbReference type="PROSITE" id="PS51424"/>
    </source>
</evidence>
<feature type="non-terminal residue" evidence="6">
    <location>
        <position position="1"/>
    </location>
</feature>
<evidence type="ECO:0000256" key="1">
    <source>
        <dbReference type="ARBA" id="ARBA00022737"/>
    </source>
</evidence>
<accession>A0ABM1BGM1</accession>
<dbReference type="Proteomes" id="UP000694941">
    <property type="component" value="Unplaced"/>
</dbReference>
<evidence type="ECO:0000256" key="2">
    <source>
        <dbReference type="ARBA" id="ARBA00022741"/>
    </source>
</evidence>
<keyword evidence="5" id="KW-1185">Reference proteome</keyword>
<keyword evidence="1" id="KW-0677">Repeat</keyword>
<feature type="domain" description="Death" evidence="3">
    <location>
        <begin position="531"/>
        <end position="602"/>
    </location>
</feature>
<dbReference type="PANTHER" id="PTHR12449">
    <property type="entry name" value="DEATH DOMAIN-CONTAINING PROTEIN"/>
    <property type="match status" value="1"/>
</dbReference>
<dbReference type="Pfam" id="PF00531">
    <property type="entry name" value="Death"/>
    <property type="match status" value="1"/>
</dbReference>
<gene>
    <name evidence="6" type="primary">LOC106465908</name>
</gene>
<dbReference type="InterPro" id="IPR020859">
    <property type="entry name" value="ROC"/>
</dbReference>
<dbReference type="CDD" id="cd08782">
    <property type="entry name" value="Death_DAPK1"/>
    <property type="match status" value="1"/>
</dbReference>
<sequence length="633" mass="70825">AGDFSVWEFSGHQPYYMLYDHFIGNTNCLHAIVFSMSDPYKLQLQQITFWLSFLQACIPPEEPLQYCGKSSSPAKVALIATHADVAGCYRHATTGEYVSGEISALLQEVQRKFQHIFDLHDTVFITDAHVAGSPGIKNLKQYLNMERTKVIQDVPKSTGFLEAMVTHLQSWRKSSCSNPVLLWQHFIDMVHMQVNPLAGIEHMKELIQQLQLMGEVLFLKSSPYNEDMVVLNPRCLCVDFIGHLLSQEHLEQARVTGLYTTDDFQLLFPETHALDLLQVAQALNICTRCDSDDDVEYEFPCFNLIETLEGLWEKGDKRYVNGAYAGIKIQAPSELPYILACLFPRLQVQMRRSANEHPDPENDLYQWHHGFKFCSGCLEGLVTLADHRKTIEIKVRGPNSRRTDCFYFLEDLVSVVDQMMIDTCPGLLVSKHLLSSSELRLHSLQPASYPPDKVILALLKNGTSAVVLGHSHKEEVLDLVFFGASDLIAQCLTPRSESNADVGVILAPDLHVSHLSLLSRQKLCSVLDPPESMGRDWCMLGVLLGMSEDLPDIDPGTCPSFSPTARTLEEWTKHPDSTIGNLLTKLEELGRKDAIQVILQSAPLLKVFPSPDEFQDNLDVAGAGSHSSSSNVS</sequence>
<keyword evidence="2" id="KW-0547">Nucleotide-binding</keyword>
<dbReference type="PROSITE" id="PS50017">
    <property type="entry name" value="DEATH_DOMAIN"/>
    <property type="match status" value="1"/>
</dbReference>
<organism evidence="5 6">
    <name type="scientific">Limulus polyphemus</name>
    <name type="common">Atlantic horseshoe crab</name>
    <dbReference type="NCBI Taxonomy" id="6850"/>
    <lineage>
        <taxon>Eukaryota</taxon>
        <taxon>Metazoa</taxon>
        <taxon>Ecdysozoa</taxon>
        <taxon>Arthropoda</taxon>
        <taxon>Chelicerata</taxon>
        <taxon>Merostomata</taxon>
        <taxon>Xiphosura</taxon>
        <taxon>Limulidae</taxon>
        <taxon>Limulus</taxon>
    </lineage>
</organism>
<protein>
    <submittedName>
        <fullName evidence="6">Death-associated protein kinase dapk-1-like</fullName>
    </submittedName>
</protein>
<feature type="domain" description="Roc" evidence="4">
    <location>
        <begin position="1"/>
        <end position="150"/>
    </location>
</feature>
<dbReference type="InterPro" id="IPR000488">
    <property type="entry name" value="Death_dom"/>
</dbReference>
<evidence type="ECO:0000259" key="3">
    <source>
        <dbReference type="PROSITE" id="PS50017"/>
    </source>
</evidence>
<dbReference type="InterPro" id="IPR011029">
    <property type="entry name" value="DEATH-like_dom_sf"/>
</dbReference>
<dbReference type="PROSITE" id="PS51424">
    <property type="entry name" value="ROC"/>
    <property type="match status" value="1"/>
</dbReference>
<evidence type="ECO:0000313" key="5">
    <source>
        <dbReference type="Proteomes" id="UP000694941"/>
    </source>
</evidence>
<dbReference type="RefSeq" id="XP_013781599.1">
    <property type="nucleotide sequence ID" value="XM_013926145.2"/>
</dbReference>
<dbReference type="SMART" id="SM00005">
    <property type="entry name" value="DEATH"/>
    <property type="match status" value="1"/>
</dbReference>
<reference evidence="6" key="1">
    <citation type="submission" date="2025-08" db="UniProtKB">
        <authorList>
            <consortium name="RefSeq"/>
        </authorList>
    </citation>
    <scope>IDENTIFICATION</scope>
    <source>
        <tissue evidence="6">Muscle</tissue>
    </source>
</reference>
<dbReference type="SUPFAM" id="SSF47986">
    <property type="entry name" value="DEATH domain"/>
    <property type="match status" value="1"/>
</dbReference>
<dbReference type="GeneID" id="106465908"/>
<name>A0ABM1BGM1_LIMPO</name>
<dbReference type="InterPro" id="IPR039788">
    <property type="entry name" value="NOL4/NOL4L"/>
</dbReference>
<proteinExistence type="predicted"/>
<dbReference type="Gene3D" id="1.10.533.10">
    <property type="entry name" value="Death Domain, Fas"/>
    <property type="match status" value="1"/>
</dbReference>
<evidence type="ECO:0000313" key="6">
    <source>
        <dbReference type="RefSeq" id="XP_013781599.1"/>
    </source>
</evidence>
<dbReference type="PANTHER" id="PTHR12449:SF18">
    <property type="entry name" value="DEATH DOMAIN-CONTAINING PROTEIN"/>
    <property type="match status" value="1"/>
</dbReference>